<dbReference type="CDD" id="cd03138">
    <property type="entry name" value="GATase1_AraC_2"/>
    <property type="match status" value="1"/>
</dbReference>
<dbReference type="InterPro" id="IPR009057">
    <property type="entry name" value="Homeodomain-like_sf"/>
</dbReference>
<name>A0A1V3NHK7_9GAMM</name>
<dbReference type="PANTHER" id="PTHR43130">
    <property type="entry name" value="ARAC-FAMILY TRANSCRIPTIONAL REGULATOR"/>
    <property type="match status" value="1"/>
</dbReference>
<reference evidence="5 6" key="1">
    <citation type="submission" date="2017-02" db="EMBL/GenBank/DDBJ databases">
        <title>Genomic diversity within the haloalkaliphilic genus Thioalkalivibrio.</title>
        <authorList>
            <person name="Ahn A.-C."/>
            <person name="Meier-Kolthoff J."/>
            <person name="Overmars L."/>
            <person name="Richter M."/>
            <person name="Woyke T."/>
            <person name="Sorokin D.Y."/>
            <person name="Muyzer G."/>
        </authorList>
    </citation>
    <scope>NUCLEOTIDE SEQUENCE [LARGE SCALE GENOMIC DNA]</scope>
    <source>
        <strain evidence="5 6">ALJD</strain>
    </source>
</reference>
<keyword evidence="6" id="KW-1185">Reference proteome</keyword>
<feature type="domain" description="HTH araC/xylS-type" evidence="4">
    <location>
        <begin position="233"/>
        <end position="331"/>
    </location>
</feature>
<dbReference type="RefSeq" id="WP_077278732.1">
    <property type="nucleotide sequence ID" value="NZ_MVBK01000046.1"/>
</dbReference>
<dbReference type="SUPFAM" id="SSF46689">
    <property type="entry name" value="Homeodomain-like"/>
    <property type="match status" value="2"/>
</dbReference>
<accession>A0A1V3NHK7</accession>
<comment type="caution">
    <text evidence="5">The sequence shown here is derived from an EMBL/GenBank/DDBJ whole genome shotgun (WGS) entry which is preliminary data.</text>
</comment>
<dbReference type="GO" id="GO:0043565">
    <property type="term" value="F:sequence-specific DNA binding"/>
    <property type="evidence" value="ECO:0007669"/>
    <property type="project" value="InterPro"/>
</dbReference>
<dbReference type="InterPro" id="IPR018062">
    <property type="entry name" value="HTH_AraC-typ_CS"/>
</dbReference>
<dbReference type="SUPFAM" id="SSF52317">
    <property type="entry name" value="Class I glutamine amidotransferase-like"/>
    <property type="match status" value="1"/>
</dbReference>
<protein>
    <submittedName>
        <fullName evidence="5">AraC family transcriptional regulator</fullName>
    </submittedName>
</protein>
<evidence type="ECO:0000313" key="5">
    <source>
        <dbReference type="EMBL" id="OOG24540.1"/>
    </source>
</evidence>
<dbReference type="AlphaFoldDB" id="A0A1V3NHK7"/>
<dbReference type="GO" id="GO:0003700">
    <property type="term" value="F:DNA-binding transcription factor activity"/>
    <property type="evidence" value="ECO:0007669"/>
    <property type="project" value="InterPro"/>
</dbReference>
<keyword evidence="3" id="KW-0804">Transcription</keyword>
<dbReference type="STRING" id="108003.B1C78_08530"/>
<sequence length="339" mass="37770">MASIAPPRRVSVLALPDESTGTPINGLYETLVFVDAVASSPDGGAARLFDVEIVGPEQGIFQSACGLPLKVHRALREVDDTDIVIAASMLFENLEWVSGRHAETVEWLRRMHRNGADLCSACAGALLLAETGLLDGLETTTHWAFAPTFRRNFPNVHLRVEELLIVAGRNGEFVMSGAASSWQDLILFLISRHASATTAQAIGKFLLYQWDSRSQAPFVPFAPPTDHGDGAIRKVQDWLHAGDALDASVDKMAFLCGLPRPTFNRRFKRATGYSPIHYLQNLRVEQAKQLLERTDTPVEEISWKVGYEETAAFRRVFKRITRLSPAEYRRKFRFPRHGA</sequence>
<dbReference type="PANTHER" id="PTHR43130:SF11">
    <property type="entry name" value="TRANSCRIPTIONAL REGULATORY PROTEIN"/>
    <property type="match status" value="1"/>
</dbReference>
<keyword evidence="1" id="KW-0805">Transcription regulation</keyword>
<evidence type="ECO:0000259" key="4">
    <source>
        <dbReference type="PROSITE" id="PS01124"/>
    </source>
</evidence>
<proteinExistence type="predicted"/>
<dbReference type="SMART" id="SM00342">
    <property type="entry name" value="HTH_ARAC"/>
    <property type="match status" value="1"/>
</dbReference>
<evidence type="ECO:0000256" key="1">
    <source>
        <dbReference type="ARBA" id="ARBA00023015"/>
    </source>
</evidence>
<dbReference type="InterPro" id="IPR052158">
    <property type="entry name" value="INH-QAR"/>
</dbReference>
<gene>
    <name evidence="5" type="ORF">B1C78_08530</name>
</gene>
<dbReference type="InterPro" id="IPR018060">
    <property type="entry name" value="HTH_AraC"/>
</dbReference>
<dbReference type="PROSITE" id="PS01124">
    <property type="entry name" value="HTH_ARAC_FAMILY_2"/>
    <property type="match status" value="1"/>
</dbReference>
<dbReference type="EMBL" id="MVBK01000046">
    <property type="protein sequence ID" value="OOG24540.1"/>
    <property type="molecule type" value="Genomic_DNA"/>
</dbReference>
<dbReference type="PROSITE" id="PS00041">
    <property type="entry name" value="HTH_ARAC_FAMILY_1"/>
    <property type="match status" value="1"/>
</dbReference>
<dbReference type="Gene3D" id="1.10.10.60">
    <property type="entry name" value="Homeodomain-like"/>
    <property type="match status" value="2"/>
</dbReference>
<evidence type="ECO:0000256" key="2">
    <source>
        <dbReference type="ARBA" id="ARBA00023125"/>
    </source>
</evidence>
<dbReference type="InterPro" id="IPR029062">
    <property type="entry name" value="Class_I_gatase-like"/>
</dbReference>
<dbReference type="Gene3D" id="3.40.50.880">
    <property type="match status" value="1"/>
</dbReference>
<dbReference type="Proteomes" id="UP000189462">
    <property type="component" value="Unassembled WGS sequence"/>
</dbReference>
<evidence type="ECO:0000256" key="3">
    <source>
        <dbReference type="ARBA" id="ARBA00023163"/>
    </source>
</evidence>
<dbReference type="Pfam" id="PF12833">
    <property type="entry name" value="HTH_18"/>
    <property type="match status" value="1"/>
</dbReference>
<keyword evidence="2" id="KW-0238">DNA-binding</keyword>
<dbReference type="OrthoDB" id="9803764at2"/>
<organism evidence="5 6">
    <name type="scientific">Thioalkalivibrio denitrificans</name>
    <dbReference type="NCBI Taxonomy" id="108003"/>
    <lineage>
        <taxon>Bacteria</taxon>
        <taxon>Pseudomonadati</taxon>
        <taxon>Pseudomonadota</taxon>
        <taxon>Gammaproteobacteria</taxon>
        <taxon>Chromatiales</taxon>
        <taxon>Ectothiorhodospiraceae</taxon>
        <taxon>Thioalkalivibrio</taxon>
    </lineage>
</organism>
<evidence type="ECO:0000313" key="6">
    <source>
        <dbReference type="Proteomes" id="UP000189462"/>
    </source>
</evidence>